<sequence>MAKKYGADITVVVIDEKGKEAYPEHETQLESVDGL</sequence>
<proteinExistence type="predicted"/>
<evidence type="ECO:0000313" key="1">
    <source>
        <dbReference type="EnsemblPlants" id="Solyc02g083523.1.1"/>
    </source>
</evidence>
<dbReference type="PANTHER" id="PTHR36081:SF1">
    <property type="entry name" value="CELL WALL INTEGRITY_STRESS RESPONSE COMPONENT"/>
    <property type="match status" value="1"/>
</dbReference>
<reference evidence="1" key="1">
    <citation type="journal article" date="2012" name="Nature">
        <title>The tomato genome sequence provides insights into fleshy fruit evolution.</title>
        <authorList>
            <consortium name="Tomato Genome Consortium"/>
        </authorList>
    </citation>
    <scope>NUCLEOTIDE SEQUENCE [LARGE SCALE GENOMIC DNA]</scope>
    <source>
        <strain evidence="1">cv. Heinz 1706</strain>
    </source>
</reference>
<dbReference type="Proteomes" id="UP000004994">
    <property type="component" value="Chromosome 2"/>
</dbReference>
<name>A0A3Q7F6P4_SOLLC</name>
<accession>A0A3Q7F6P4</accession>
<dbReference type="InParanoid" id="A0A3Q7F6P4"/>
<dbReference type="Gramene" id="Solyc02g083523.1.1">
    <property type="protein sequence ID" value="Solyc02g083523.1.1"/>
    <property type="gene ID" value="Solyc02g083523.1"/>
</dbReference>
<protein>
    <submittedName>
        <fullName evidence="1">Uncharacterized protein</fullName>
    </submittedName>
</protein>
<dbReference type="PANTHER" id="PTHR36081">
    <property type="entry name" value="CELL WALL INTEGRITY/STRESS RESPONSE COMPONENT"/>
    <property type="match status" value="1"/>
</dbReference>
<reference evidence="1" key="2">
    <citation type="submission" date="2019-01" db="UniProtKB">
        <authorList>
            <consortium name="EnsemblPlants"/>
        </authorList>
    </citation>
    <scope>IDENTIFICATION</scope>
    <source>
        <strain evidence="1">cv. Heinz 1706</strain>
    </source>
</reference>
<dbReference type="PaxDb" id="4081-Solyc02g083500.2.1"/>
<keyword evidence="2" id="KW-1185">Reference proteome</keyword>
<dbReference type="EnsemblPlants" id="Solyc02g083523.1.1">
    <property type="protein sequence ID" value="Solyc02g083523.1.1"/>
    <property type="gene ID" value="Solyc02g083523.1"/>
</dbReference>
<evidence type="ECO:0000313" key="2">
    <source>
        <dbReference type="Proteomes" id="UP000004994"/>
    </source>
</evidence>
<organism evidence="1">
    <name type="scientific">Solanum lycopersicum</name>
    <name type="common">Tomato</name>
    <name type="synonym">Lycopersicon esculentum</name>
    <dbReference type="NCBI Taxonomy" id="4081"/>
    <lineage>
        <taxon>Eukaryota</taxon>
        <taxon>Viridiplantae</taxon>
        <taxon>Streptophyta</taxon>
        <taxon>Embryophyta</taxon>
        <taxon>Tracheophyta</taxon>
        <taxon>Spermatophyta</taxon>
        <taxon>Magnoliopsida</taxon>
        <taxon>eudicotyledons</taxon>
        <taxon>Gunneridae</taxon>
        <taxon>Pentapetalae</taxon>
        <taxon>asterids</taxon>
        <taxon>lamiids</taxon>
        <taxon>Solanales</taxon>
        <taxon>Solanaceae</taxon>
        <taxon>Solanoideae</taxon>
        <taxon>Solaneae</taxon>
        <taxon>Solanum</taxon>
        <taxon>Solanum subgen. Lycopersicon</taxon>
    </lineage>
</organism>
<dbReference type="AlphaFoldDB" id="A0A3Q7F6P4"/>